<dbReference type="Proteomes" id="UP000790787">
    <property type="component" value="Chromosome 11"/>
</dbReference>
<proteinExistence type="predicted"/>
<accession>A0AC58S684</accession>
<organism evidence="1 2">
    <name type="scientific">Nicotiana tabacum</name>
    <name type="common">Common tobacco</name>
    <dbReference type="NCBI Taxonomy" id="4097"/>
    <lineage>
        <taxon>Eukaryota</taxon>
        <taxon>Viridiplantae</taxon>
        <taxon>Streptophyta</taxon>
        <taxon>Embryophyta</taxon>
        <taxon>Tracheophyta</taxon>
        <taxon>Spermatophyta</taxon>
        <taxon>Magnoliopsida</taxon>
        <taxon>eudicotyledons</taxon>
        <taxon>Gunneridae</taxon>
        <taxon>Pentapetalae</taxon>
        <taxon>asterids</taxon>
        <taxon>lamiids</taxon>
        <taxon>Solanales</taxon>
        <taxon>Solanaceae</taxon>
        <taxon>Nicotianoideae</taxon>
        <taxon>Nicotianeae</taxon>
        <taxon>Nicotiana</taxon>
    </lineage>
</organism>
<protein>
    <submittedName>
        <fullName evidence="2">Uncharacterized protein LOC142165991</fullName>
    </submittedName>
</protein>
<reference evidence="2" key="2">
    <citation type="submission" date="2025-08" db="UniProtKB">
        <authorList>
            <consortium name="RefSeq"/>
        </authorList>
    </citation>
    <scope>IDENTIFICATION</scope>
    <source>
        <tissue evidence="2">Leaf</tissue>
    </source>
</reference>
<reference evidence="1" key="1">
    <citation type="journal article" date="2014" name="Nat. Commun.">
        <title>The tobacco genome sequence and its comparison with those of tomato and potato.</title>
        <authorList>
            <person name="Sierro N."/>
            <person name="Battey J.N."/>
            <person name="Ouadi S."/>
            <person name="Bakaher N."/>
            <person name="Bovet L."/>
            <person name="Willig A."/>
            <person name="Goepfert S."/>
            <person name="Peitsch M.C."/>
            <person name="Ivanov N.V."/>
        </authorList>
    </citation>
    <scope>NUCLEOTIDE SEQUENCE [LARGE SCALE GENOMIC DNA]</scope>
</reference>
<dbReference type="RefSeq" id="XP_075080491.1">
    <property type="nucleotide sequence ID" value="XM_075224390.1"/>
</dbReference>
<evidence type="ECO:0000313" key="2">
    <source>
        <dbReference type="RefSeq" id="XP_075080491.1"/>
    </source>
</evidence>
<sequence length="340" mass="39095">MSDVSNYDVEAVIEKWKDKVMHPIHYASRTLKGAQLNYTMTEKEMLVVVFAFDKIRSYLIGSKEICDLTGTENQVVDHLSKHEGDEKKVKVEEIVETFSHEQLLAASLEETRWYADITNYLTSGIVPYDLSSVPKKMFSVKYIFGMSHICLEYVRIIRRCIPGIEQSSILKASHTYPYSGHFGGVRTAIKVLELGNISRQHEIPMNPIQEIEVFDVWEKDFMEPFVSSYCNKYILVVVDYVSKWMEAVSLPTNATKGVMGFLRRNIFIRFGNPREKISENGTHLCNRAFTKLVENMAFTVRWAIRISPNKWTSGAIEQRDKECVNKNSKFYKNGLGKEVG</sequence>
<name>A0AC58S684_TOBAC</name>
<evidence type="ECO:0000313" key="1">
    <source>
        <dbReference type="Proteomes" id="UP000790787"/>
    </source>
</evidence>
<keyword evidence="1" id="KW-1185">Reference proteome</keyword>
<gene>
    <name evidence="2" type="primary">LOC142165991</name>
</gene>